<organism evidence="2">
    <name type="scientific">marine metagenome</name>
    <dbReference type="NCBI Taxonomy" id="408172"/>
    <lineage>
        <taxon>unclassified sequences</taxon>
        <taxon>metagenomes</taxon>
        <taxon>ecological metagenomes</taxon>
    </lineage>
</organism>
<name>A0A381XKK6_9ZZZZ</name>
<reference evidence="2" key="1">
    <citation type="submission" date="2018-05" db="EMBL/GenBank/DDBJ databases">
        <authorList>
            <person name="Lanie J.A."/>
            <person name="Ng W.-L."/>
            <person name="Kazmierczak K.M."/>
            <person name="Andrzejewski T.M."/>
            <person name="Davidsen T.M."/>
            <person name="Wayne K.J."/>
            <person name="Tettelin H."/>
            <person name="Glass J.I."/>
            <person name="Rusch D."/>
            <person name="Podicherti R."/>
            <person name="Tsui H.-C.T."/>
            <person name="Winkler M.E."/>
        </authorList>
    </citation>
    <scope>NUCLEOTIDE SEQUENCE</scope>
</reference>
<dbReference type="Gene3D" id="3.40.50.620">
    <property type="entry name" value="HUPs"/>
    <property type="match status" value="1"/>
</dbReference>
<dbReference type="AlphaFoldDB" id="A0A381XKK6"/>
<dbReference type="Pfam" id="PF02698">
    <property type="entry name" value="DUF218"/>
    <property type="match status" value="1"/>
</dbReference>
<dbReference type="InterPro" id="IPR003848">
    <property type="entry name" value="DUF218"/>
</dbReference>
<feature type="domain" description="DUF218" evidence="1">
    <location>
        <begin position="109"/>
        <end position="154"/>
    </location>
</feature>
<evidence type="ECO:0000259" key="1">
    <source>
        <dbReference type="Pfam" id="PF02698"/>
    </source>
</evidence>
<sequence length="237" mass="27202">MTTKTPQKTGILVHGCNLHAYQWKTIAWGKPPMEMGRVTKGIFVALYESADVLAFGTGASEKNGKLEADATVQLMWERFDGIAEFDVFKRYFPQITDQDYRNKVRKKIESILEIENQSQNTVDEVKKVGEIFNRYGVERVILVSSPTHLPRCLRDACVAFEQNVDLAHFRHWLSAVPSDTNYMGKSASDVAVFEPPHRPDRPMFNINEFLKRVDDIPGKDRLVFLRSFDELLQDFDV</sequence>
<protein>
    <recommendedName>
        <fullName evidence="1">DUF218 domain-containing protein</fullName>
    </recommendedName>
</protein>
<proteinExistence type="predicted"/>
<dbReference type="InterPro" id="IPR014729">
    <property type="entry name" value="Rossmann-like_a/b/a_fold"/>
</dbReference>
<accession>A0A381XKK6</accession>
<dbReference type="EMBL" id="UINC01015521">
    <property type="protein sequence ID" value="SVA65294.1"/>
    <property type="molecule type" value="Genomic_DNA"/>
</dbReference>
<gene>
    <name evidence="2" type="ORF">METZ01_LOCUS118148</name>
</gene>
<evidence type="ECO:0000313" key="2">
    <source>
        <dbReference type="EMBL" id="SVA65294.1"/>
    </source>
</evidence>